<dbReference type="SUPFAM" id="SSF56317">
    <property type="entry name" value="Carbon-nitrogen hydrolase"/>
    <property type="match status" value="1"/>
</dbReference>
<organism evidence="5 6">
    <name type="scientific">Oedothorax gibbosus</name>
    <dbReference type="NCBI Taxonomy" id="931172"/>
    <lineage>
        <taxon>Eukaryota</taxon>
        <taxon>Metazoa</taxon>
        <taxon>Ecdysozoa</taxon>
        <taxon>Arthropoda</taxon>
        <taxon>Chelicerata</taxon>
        <taxon>Arachnida</taxon>
        <taxon>Araneae</taxon>
        <taxon>Araneomorphae</taxon>
        <taxon>Entelegynae</taxon>
        <taxon>Araneoidea</taxon>
        <taxon>Linyphiidae</taxon>
        <taxon>Erigoninae</taxon>
        <taxon>Oedothorax</taxon>
    </lineage>
</organism>
<keyword evidence="2" id="KW-0378">Hydrolase</keyword>
<accession>A0AAV6V8Y2</accession>
<dbReference type="AlphaFoldDB" id="A0AAV6V8Y2"/>
<evidence type="ECO:0000259" key="4">
    <source>
        <dbReference type="PROSITE" id="PS50263"/>
    </source>
</evidence>
<dbReference type="PANTHER" id="PTHR10609:SF27">
    <property type="entry name" value="CN HYDROLASE DOMAIN-CONTAINING PROTEIN-RELATED"/>
    <property type="match status" value="1"/>
</dbReference>
<dbReference type="Gene3D" id="3.60.110.10">
    <property type="entry name" value="Carbon-nitrogen hydrolase"/>
    <property type="match status" value="1"/>
</dbReference>
<dbReference type="InterPro" id="IPR040154">
    <property type="entry name" value="Biotinidase/VNN"/>
</dbReference>
<comment type="similarity">
    <text evidence="1">Belongs to the carbon-nitrogen hydrolase superfamily. BTD/VNN family.</text>
</comment>
<keyword evidence="3" id="KW-0732">Signal</keyword>
<dbReference type="InterPro" id="IPR043957">
    <property type="entry name" value="Vanin_C"/>
</dbReference>
<evidence type="ECO:0000256" key="3">
    <source>
        <dbReference type="SAM" id="SignalP"/>
    </source>
</evidence>
<dbReference type="Proteomes" id="UP000827092">
    <property type="component" value="Unassembled WGS sequence"/>
</dbReference>
<evidence type="ECO:0000256" key="2">
    <source>
        <dbReference type="ARBA" id="ARBA00022801"/>
    </source>
</evidence>
<sequence>MACSLLLMAVCSWLCFSGAVASRTFYTAAVFEHARVQPENSTVRHVIQTNLGYYKKAAQVAKLKGADIILYPEYGLFMYSSEETLEKYTENIPDPSKERANPCQDGAKFHNRPILRTLSCIAKNNSMFVVANAGDKQDCHGQEGCPPGGAFHYNTNVVFDRRGNLILKYHKEHLFFEEFMDLPKKQQDPRFETDFGTFATYICFDIDYARIGEVGRKVDAVLFSTMWFDAFPQYVSVQFWQSWSMGNNVTLLASNINNPRYYSVGSGMFHPQKGVIAYTHSPDGISKLVVANVPRKGLEGHVPANVSITAINSTDAWPYKDDVKNLPLDCSSTIVEDKPGVYRCVEGRLEGYTFAKLSDPSGHVEACNNGMCCSVDYSTRDGFGDEHFYLGVFNGSYNALDTYFFCEEDCVLARCDEKVDTAFGDIPCGVFPTKSAVAFKSVFLRANFTTDMVYPQVLGSGIRLLPNSDWHHHSAGYYHRQHVVPSPGDKINERLEVSSVHFENEQGKSLISVGLKGRCFERDPPFKRM</sequence>
<feature type="signal peptide" evidence="3">
    <location>
        <begin position="1"/>
        <end position="21"/>
    </location>
</feature>
<reference evidence="5 6" key="1">
    <citation type="journal article" date="2022" name="Nat. Ecol. Evol.">
        <title>A masculinizing supergene underlies an exaggerated male reproductive morph in a spider.</title>
        <authorList>
            <person name="Hendrickx F."/>
            <person name="De Corte Z."/>
            <person name="Sonet G."/>
            <person name="Van Belleghem S.M."/>
            <person name="Kostlbacher S."/>
            <person name="Vangestel C."/>
        </authorList>
    </citation>
    <scope>NUCLEOTIDE SEQUENCE [LARGE SCALE GENOMIC DNA]</scope>
    <source>
        <strain evidence="5">W744_W776</strain>
    </source>
</reference>
<dbReference type="InterPro" id="IPR003010">
    <property type="entry name" value="C-N_Hydrolase"/>
</dbReference>
<dbReference type="PROSITE" id="PS50263">
    <property type="entry name" value="CN_HYDROLASE"/>
    <property type="match status" value="1"/>
</dbReference>
<evidence type="ECO:0000256" key="1">
    <source>
        <dbReference type="ARBA" id="ARBA00008225"/>
    </source>
</evidence>
<name>A0AAV6V8Y2_9ARAC</name>
<dbReference type="Pfam" id="PF19018">
    <property type="entry name" value="Vanin_C"/>
    <property type="match status" value="1"/>
</dbReference>
<evidence type="ECO:0000313" key="6">
    <source>
        <dbReference type="Proteomes" id="UP000827092"/>
    </source>
</evidence>
<dbReference type="GO" id="GO:0016787">
    <property type="term" value="F:hydrolase activity"/>
    <property type="evidence" value="ECO:0007669"/>
    <property type="project" value="UniProtKB-KW"/>
</dbReference>
<protein>
    <recommendedName>
        <fullName evidence="4">CN hydrolase domain-containing protein</fullName>
    </recommendedName>
</protein>
<keyword evidence="6" id="KW-1185">Reference proteome</keyword>
<comment type="caution">
    <text evidence="5">The sequence shown here is derived from an EMBL/GenBank/DDBJ whole genome shotgun (WGS) entry which is preliminary data.</text>
</comment>
<dbReference type="Pfam" id="PF00795">
    <property type="entry name" value="CN_hydrolase"/>
    <property type="match status" value="1"/>
</dbReference>
<dbReference type="EMBL" id="JAFNEN010000131">
    <property type="protein sequence ID" value="KAG8193092.1"/>
    <property type="molecule type" value="Genomic_DNA"/>
</dbReference>
<evidence type="ECO:0000313" key="5">
    <source>
        <dbReference type="EMBL" id="KAG8193092.1"/>
    </source>
</evidence>
<feature type="domain" description="CN hydrolase" evidence="4">
    <location>
        <begin position="31"/>
        <end position="295"/>
    </location>
</feature>
<dbReference type="PANTHER" id="PTHR10609">
    <property type="entry name" value="BIOTINIDASE-RELATED"/>
    <property type="match status" value="1"/>
</dbReference>
<proteinExistence type="inferred from homology"/>
<dbReference type="InterPro" id="IPR036526">
    <property type="entry name" value="C-N_Hydrolase_sf"/>
</dbReference>
<feature type="chain" id="PRO_5043899532" description="CN hydrolase domain-containing protein" evidence="3">
    <location>
        <begin position="22"/>
        <end position="529"/>
    </location>
</feature>
<gene>
    <name evidence="5" type="ORF">JTE90_017843</name>
</gene>